<evidence type="ECO:0000256" key="2">
    <source>
        <dbReference type="ARBA" id="ARBA00004167"/>
    </source>
</evidence>
<comment type="catalytic activity">
    <reaction evidence="1">
        <text>S-ubiquitinyl-[E2 ubiquitin-conjugating enzyme]-L-cysteine + [acceptor protein]-L-lysine = [E2 ubiquitin-conjugating enzyme]-L-cysteine + N(6)-ubiquitinyl-[acceptor protein]-L-lysine.</text>
        <dbReference type="EC" id="2.3.2.27"/>
    </reaction>
</comment>
<dbReference type="AlphaFoldDB" id="A0A168MN58"/>
<dbReference type="InterPro" id="IPR001841">
    <property type="entry name" value="Znf_RING"/>
</dbReference>
<dbReference type="InterPro" id="IPR003137">
    <property type="entry name" value="PA_domain"/>
</dbReference>
<dbReference type="InterPro" id="IPR046450">
    <property type="entry name" value="PA_dom_sf"/>
</dbReference>
<dbReference type="SMART" id="SM00184">
    <property type="entry name" value="RING"/>
    <property type="match status" value="1"/>
</dbReference>
<evidence type="ECO:0000256" key="9">
    <source>
        <dbReference type="ARBA" id="ARBA00023136"/>
    </source>
</evidence>
<dbReference type="SUPFAM" id="SSF52025">
    <property type="entry name" value="PA domain"/>
    <property type="match status" value="1"/>
</dbReference>
<keyword evidence="7" id="KW-0862">Zinc</keyword>
<proteinExistence type="predicted"/>
<dbReference type="Gene3D" id="3.30.40.10">
    <property type="entry name" value="Zinc/RING finger domain, C3HC4 (zinc finger)"/>
    <property type="match status" value="1"/>
</dbReference>
<dbReference type="EC" id="2.3.2.27" evidence="3"/>
<dbReference type="Pfam" id="PF02225">
    <property type="entry name" value="PA"/>
    <property type="match status" value="1"/>
</dbReference>
<dbReference type="OrthoDB" id="8062037at2759"/>
<evidence type="ECO:0000256" key="3">
    <source>
        <dbReference type="ARBA" id="ARBA00012483"/>
    </source>
</evidence>
<feature type="domain" description="RING-type" evidence="13">
    <location>
        <begin position="222"/>
        <end position="264"/>
    </location>
</feature>
<gene>
    <name evidence="14" type="ORF">MUCCIDRAFT_109007</name>
</gene>
<keyword evidence="6 10" id="KW-0863">Zinc-finger</keyword>
<organism evidence="14 15">
    <name type="scientific">Mucor lusitanicus CBS 277.49</name>
    <dbReference type="NCBI Taxonomy" id="747725"/>
    <lineage>
        <taxon>Eukaryota</taxon>
        <taxon>Fungi</taxon>
        <taxon>Fungi incertae sedis</taxon>
        <taxon>Mucoromycota</taxon>
        <taxon>Mucoromycotina</taxon>
        <taxon>Mucoromycetes</taxon>
        <taxon>Mucorales</taxon>
        <taxon>Mucorineae</taxon>
        <taxon>Mucoraceae</taxon>
        <taxon>Mucor</taxon>
    </lineage>
</organism>
<dbReference type="GO" id="GO:0008270">
    <property type="term" value="F:zinc ion binding"/>
    <property type="evidence" value="ECO:0007669"/>
    <property type="project" value="UniProtKB-KW"/>
</dbReference>
<name>A0A168MN58_MUCCL</name>
<keyword evidence="15" id="KW-1185">Reference proteome</keyword>
<evidence type="ECO:0000256" key="1">
    <source>
        <dbReference type="ARBA" id="ARBA00000900"/>
    </source>
</evidence>
<dbReference type="PANTHER" id="PTHR47168:SF1">
    <property type="entry name" value="OS02G0798600 PROTEIN"/>
    <property type="match status" value="1"/>
</dbReference>
<dbReference type="EMBL" id="AMYB01000003">
    <property type="protein sequence ID" value="OAD05158.1"/>
    <property type="molecule type" value="Genomic_DNA"/>
</dbReference>
<dbReference type="SUPFAM" id="SSF57850">
    <property type="entry name" value="RING/U-box"/>
    <property type="match status" value="1"/>
</dbReference>
<evidence type="ECO:0000256" key="5">
    <source>
        <dbReference type="ARBA" id="ARBA00022723"/>
    </source>
</evidence>
<feature type="signal peptide" evidence="12">
    <location>
        <begin position="1"/>
        <end position="19"/>
    </location>
</feature>
<dbReference type="STRING" id="747725.A0A168MN58"/>
<sequence length="291" mass="33114">MRWLYPLLLGSSIISLVHASLLVIATNETYADRIASFGPRLSTNGKVGYLVEPLADPTGCKKVEAPCLDWVALVRRGGCSFITKVRNMQESGAIAVAVGDPEHQSGWITMYAPGRCDTSDITIPSVFLAKNEYRALLYLSKIVDTPMMILLQLDDFITWPLLDILMIIFVSPSVMMIFIYISWQLRQRRRKQQEVAPIDVVSRLLMKQFLTEKVKENEAEECAICLEDYINGEELRVLPCKHDFHTFCVDAWLTTQKKFCPICKRDITFITEKSSHPQQQNNQQTPLLIEP</sequence>
<feature type="transmembrane region" description="Helical" evidence="11">
    <location>
        <begin position="156"/>
        <end position="181"/>
    </location>
</feature>
<keyword evidence="8 11" id="KW-1133">Transmembrane helix</keyword>
<evidence type="ECO:0000256" key="4">
    <source>
        <dbReference type="ARBA" id="ARBA00022692"/>
    </source>
</evidence>
<evidence type="ECO:0000313" key="15">
    <source>
        <dbReference type="Proteomes" id="UP000077051"/>
    </source>
</evidence>
<comment type="caution">
    <text evidence="14">The sequence shown here is derived from an EMBL/GenBank/DDBJ whole genome shotgun (WGS) entry which is preliminary data.</text>
</comment>
<evidence type="ECO:0000256" key="8">
    <source>
        <dbReference type="ARBA" id="ARBA00022989"/>
    </source>
</evidence>
<dbReference type="FunFam" id="3.30.40.10:FF:000388">
    <property type="entry name" value="Putative RING zinc finger domain superfamily protein"/>
    <property type="match status" value="1"/>
</dbReference>
<keyword evidence="4 11" id="KW-0812">Transmembrane</keyword>
<evidence type="ECO:0000256" key="6">
    <source>
        <dbReference type="ARBA" id="ARBA00022771"/>
    </source>
</evidence>
<protein>
    <recommendedName>
        <fullName evidence="3">RING-type E3 ubiquitin transferase</fullName>
        <ecNumber evidence="3">2.3.2.27</ecNumber>
    </recommendedName>
</protein>
<feature type="chain" id="PRO_5007899027" description="RING-type E3 ubiquitin transferase" evidence="12">
    <location>
        <begin position="20"/>
        <end position="291"/>
    </location>
</feature>
<dbReference type="Pfam" id="PF13639">
    <property type="entry name" value="zf-RING_2"/>
    <property type="match status" value="1"/>
</dbReference>
<dbReference type="InterPro" id="IPR051653">
    <property type="entry name" value="E3_ligase_sorting_rcpt"/>
</dbReference>
<evidence type="ECO:0000256" key="12">
    <source>
        <dbReference type="SAM" id="SignalP"/>
    </source>
</evidence>
<dbReference type="GO" id="GO:0061630">
    <property type="term" value="F:ubiquitin protein ligase activity"/>
    <property type="evidence" value="ECO:0007669"/>
    <property type="project" value="UniProtKB-EC"/>
</dbReference>
<evidence type="ECO:0000256" key="11">
    <source>
        <dbReference type="SAM" id="Phobius"/>
    </source>
</evidence>
<keyword evidence="12" id="KW-0732">Signal</keyword>
<keyword evidence="9 11" id="KW-0472">Membrane</keyword>
<evidence type="ECO:0000259" key="13">
    <source>
        <dbReference type="PROSITE" id="PS50089"/>
    </source>
</evidence>
<dbReference type="Gene3D" id="3.50.30.30">
    <property type="match status" value="1"/>
</dbReference>
<dbReference type="VEuPathDB" id="FungiDB:MUCCIDRAFT_109007"/>
<accession>A0A168MN58</accession>
<dbReference type="GO" id="GO:0016020">
    <property type="term" value="C:membrane"/>
    <property type="evidence" value="ECO:0007669"/>
    <property type="project" value="UniProtKB-SubCell"/>
</dbReference>
<dbReference type="InterPro" id="IPR013083">
    <property type="entry name" value="Znf_RING/FYVE/PHD"/>
</dbReference>
<comment type="subcellular location">
    <subcellularLocation>
        <location evidence="2">Membrane</location>
        <topology evidence="2">Single-pass membrane protein</topology>
    </subcellularLocation>
</comment>
<keyword evidence="5" id="KW-0479">Metal-binding</keyword>
<dbReference type="Proteomes" id="UP000077051">
    <property type="component" value="Unassembled WGS sequence"/>
</dbReference>
<dbReference type="PROSITE" id="PS50089">
    <property type="entry name" value="ZF_RING_2"/>
    <property type="match status" value="1"/>
</dbReference>
<evidence type="ECO:0000313" key="14">
    <source>
        <dbReference type="EMBL" id="OAD05158.1"/>
    </source>
</evidence>
<dbReference type="PANTHER" id="PTHR47168">
    <property type="entry name" value="RING ZINC FINGER DOMAIN SUPERFAMILY PROTEIN-RELATED"/>
    <property type="match status" value="1"/>
</dbReference>
<evidence type="ECO:0000256" key="10">
    <source>
        <dbReference type="PROSITE-ProRule" id="PRU00175"/>
    </source>
</evidence>
<reference evidence="14 15" key="1">
    <citation type="submission" date="2015-06" db="EMBL/GenBank/DDBJ databases">
        <title>Expansion of signal transduction pathways in fungi by whole-genome duplication.</title>
        <authorList>
            <consortium name="DOE Joint Genome Institute"/>
            <person name="Corrochano L.M."/>
            <person name="Kuo A."/>
            <person name="Marcet-Houben M."/>
            <person name="Polaino S."/>
            <person name="Salamov A."/>
            <person name="Villalobos J.M."/>
            <person name="Alvarez M.I."/>
            <person name="Avalos J."/>
            <person name="Benito E.P."/>
            <person name="Benoit I."/>
            <person name="Burger G."/>
            <person name="Camino L.P."/>
            <person name="Canovas D."/>
            <person name="Cerda-Olmedo E."/>
            <person name="Cheng J.-F."/>
            <person name="Dominguez A."/>
            <person name="Elias M."/>
            <person name="Eslava A.P."/>
            <person name="Glaser F."/>
            <person name="Grimwood J."/>
            <person name="Gutierrez G."/>
            <person name="Heitman J."/>
            <person name="Henrissat B."/>
            <person name="Iturriaga E.A."/>
            <person name="Lang B.F."/>
            <person name="Lavin J.L."/>
            <person name="Lee S."/>
            <person name="Li W."/>
            <person name="Lindquist E."/>
            <person name="Lopez-Garcia S."/>
            <person name="Luque E.M."/>
            <person name="Marcos A.T."/>
            <person name="Martin J."/>
            <person name="Mccluskey K."/>
            <person name="Medina H.R."/>
            <person name="Miralles-Duran A."/>
            <person name="Miyazaki A."/>
            <person name="Munoz-Torres E."/>
            <person name="Oguiza J.A."/>
            <person name="Ohm R."/>
            <person name="Olmedo M."/>
            <person name="Orejas M."/>
            <person name="Ortiz-Castellanos L."/>
            <person name="Pisabarro A.G."/>
            <person name="Rodriguez-Romero J."/>
            <person name="Ruiz-Herrera J."/>
            <person name="Ruiz-Vazquez R."/>
            <person name="Sanz C."/>
            <person name="Schackwitz W."/>
            <person name="Schmutz J."/>
            <person name="Shahriari M."/>
            <person name="Shelest E."/>
            <person name="Silva-Franco F."/>
            <person name="Soanes D."/>
            <person name="Syed K."/>
            <person name="Tagua V.G."/>
            <person name="Talbot N.J."/>
            <person name="Thon M."/>
            <person name="De Vries R.P."/>
            <person name="Wiebenga A."/>
            <person name="Yadav J.S."/>
            <person name="Braun E.L."/>
            <person name="Baker S."/>
            <person name="Garre V."/>
            <person name="Horwitz B."/>
            <person name="Torres-Martinez S."/>
            <person name="Idnurm A."/>
            <person name="Herrera-Estrella A."/>
            <person name="Gabaldon T."/>
            <person name="Grigoriev I.V."/>
        </authorList>
    </citation>
    <scope>NUCLEOTIDE SEQUENCE [LARGE SCALE GENOMIC DNA]</scope>
    <source>
        <strain evidence="14 15">CBS 277.49</strain>
    </source>
</reference>
<evidence type="ECO:0000256" key="7">
    <source>
        <dbReference type="ARBA" id="ARBA00022833"/>
    </source>
</evidence>